<proteinExistence type="predicted"/>
<evidence type="ECO:0000256" key="1">
    <source>
        <dbReference type="SAM" id="MobiDB-lite"/>
    </source>
</evidence>
<reference evidence="3" key="1">
    <citation type="submission" date="2024-07" db="EMBL/GenBank/DDBJ databases">
        <title>Two chromosome-level genome assemblies of Korean endemic species Abeliophyllum distichum and Forsythia ovata (Oleaceae).</title>
        <authorList>
            <person name="Jang H."/>
        </authorList>
    </citation>
    <scope>NUCLEOTIDE SEQUENCE [LARGE SCALE GENOMIC DNA]</scope>
</reference>
<evidence type="ECO:0000313" key="3">
    <source>
        <dbReference type="Proteomes" id="UP001604277"/>
    </source>
</evidence>
<dbReference type="EMBL" id="JBFOLJ010000007">
    <property type="protein sequence ID" value="KAL2522322.1"/>
    <property type="molecule type" value="Genomic_DNA"/>
</dbReference>
<dbReference type="AlphaFoldDB" id="A0ABD1UBJ7"/>
<evidence type="ECO:0000313" key="2">
    <source>
        <dbReference type="EMBL" id="KAL2522322.1"/>
    </source>
</evidence>
<accession>A0ABD1UBJ7</accession>
<name>A0ABD1UBJ7_9LAMI</name>
<comment type="caution">
    <text evidence="2">The sequence shown here is derived from an EMBL/GenBank/DDBJ whole genome shotgun (WGS) entry which is preliminary data.</text>
</comment>
<gene>
    <name evidence="2" type="ORF">Fot_26245</name>
</gene>
<organism evidence="2 3">
    <name type="scientific">Forsythia ovata</name>
    <dbReference type="NCBI Taxonomy" id="205694"/>
    <lineage>
        <taxon>Eukaryota</taxon>
        <taxon>Viridiplantae</taxon>
        <taxon>Streptophyta</taxon>
        <taxon>Embryophyta</taxon>
        <taxon>Tracheophyta</taxon>
        <taxon>Spermatophyta</taxon>
        <taxon>Magnoliopsida</taxon>
        <taxon>eudicotyledons</taxon>
        <taxon>Gunneridae</taxon>
        <taxon>Pentapetalae</taxon>
        <taxon>asterids</taxon>
        <taxon>lamiids</taxon>
        <taxon>Lamiales</taxon>
        <taxon>Oleaceae</taxon>
        <taxon>Forsythieae</taxon>
        <taxon>Forsythia</taxon>
    </lineage>
</organism>
<sequence length="118" mass="13155">MKRKGQVVMTCSECGLRGHNKRYHLRPEAPSDGKLVPNRGNEGISSQPQETRPVYHFMPTLGLDLQGQRKGPASSSLHVVGGHDKGKSILDDIRMEEIDISPMVEELQRLNAGRQLQQ</sequence>
<feature type="region of interest" description="Disordered" evidence="1">
    <location>
        <begin position="65"/>
        <end position="85"/>
    </location>
</feature>
<protein>
    <submittedName>
        <fullName evidence="2">Uncharacterized protein</fullName>
    </submittedName>
</protein>
<feature type="region of interest" description="Disordered" evidence="1">
    <location>
        <begin position="23"/>
        <end position="53"/>
    </location>
</feature>
<dbReference type="Proteomes" id="UP001604277">
    <property type="component" value="Unassembled WGS sequence"/>
</dbReference>
<keyword evidence="3" id="KW-1185">Reference proteome</keyword>